<keyword evidence="3" id="KW-1185">Reference proteome</keyword>
<evidence type="ECO:0000313" key="2">
    <source>
        <dbReference type="EMBL" id="GIX82316.1"/>
    </source>
</evidence>
<gene>
    <name evidence="2" type="ORF">CEXT_189971</name>
</gene>
<accession>A0AAV4NF45</accession>
<feature type="compositionally biased region" description="Polar residues" evidence="1">
    <location>
        <begin position="95"/>
        <end position="106"/>
    </location>
</feature>
<protein>
    <submittedName>
        <fullName evidence="2">Uncharacterized protein</fullName>
    </submittedName>
</protein>
<proteinExistence type="predicted"/>
<comment type="caution">
    <text evidence="2">The sequence shown here is derived from an EMBL/GenBank/DDBJ whole genome shotgun (WGS) entry which is preliminary data.</text>
</comment>
<feature type="compositionally biased region" description="Basic and acidic residues" evidence="1">
    <location>
        <begin position="1"/>
        <end position="14"/>
    </location>
</feature>
<feature type="region of interest" description="Disordered" evidence="1">
    <location>
        <begin position="1"/>
        <end position="50"/>
    </location>
</feature>
<evidence type="ECO:0000256" key="1">
    <source>
        <dbReference type="SAM" id="MobiDB-lite"/>
    </source>
</evidence>
<dbReference type="EMBL" id="BPLR01020768">
    <property type="protein sequence ID" value="GIX82316.1"/>
    <property type="molecule type" value="Genomic_DNA"/>
</dbReference>
<organism evidence="2 3">
    <name type="scientific">Caerostris extrusa</name>
    <name type="common">Bark spider</name>
    <name type="synonym">Caerostris bankana</name>
    <dbReference type="NCBI Taxonomy" id="172846"/>
    <lineage>
        <taxon>Eukaryota</taxon>
        <taxon>Metazoa</taxon>
        <taxon>Ecdysozoa</taxon>
        <taxon>Arthropoda</taxon>
        <taxon>Chelicerata</taxon>
        <taxon>Arachnida</taxon>
        <taxon>Araneae</taxon>
        <taxon>Araneomorphae</taxon>
        <taxon>Entelegynae</taxon>
        <taxon>Araneoidea</taxon>
        <taxon>Araneidae</taxon>
        <taxon>Caerostris</taxon>
    </lineage>
</organism>
<dbReference type="Proteomes" id="UP001054945">
    <property type="component" value="Unassembled WGS sequence"/>
</dbReference>
<feature type="region of interest" description="Disordered" evidence="1">
    <location>
        <begin position="95"/>
        <end position="115"/>
    </location>
</feature>
<name>A0AAV4NF45_CAEEX</name>
<sequence>MLAHKNDDLPECGRTRRTIHQNVDAQEGRSTRMWTHKNGGHQNVDAQERPSTIIGGKFRDHQNVDAQEGRSIRMWTHKKDDPPECGRTRRTIHQNVDAQERPSTIMLTHKSDHLP</sequence>
<dbReference type="AlphaFoldDB" id="A0AAV4NF45"/>
<evidence type="ECO:0000313" key="3">
    <source>
        <dbReference type="Proteomes" id="UP001054945"/>
    </source>
</evidence>
<reference evidence="2 3" key="1">
    <citation type="submission" date="2021-06" db="EMBL/GenBank/DDBJ databases">
        <title>Caerostris extrusa draft genome.</title>
        <authorList>
            <person name="Kono N."/>
            <person name="Arakawa K."/>
        </authorList>
    </citation>
    <scope>NUCLEOTIDE SEQUENCE [LARGE SCALE GENOMIC DNA]</scope>
</reference>